<organism evidence="2 3">
    <name type="scientific">Parathielavia hyrcaniae</name>
    <dbReference type="NCBI Taxonomy" id="113614"/>
    <lineage>
        <taxon>Eukaryota</taxon>
        <taxon>Fungi</taxon>
        <taxon>Dikarya</taxon>
        <taxon>Ascomycota</taxon>
        <taxon>Pezizomycotina</taxon>
        <taxon>Sordariomycetes</taxon>
        <taxon>Sordariomycetidae</taxon>
        <taxon>Sordariales</taxon>
        <taxon>Chaetomiaceae</taxon>
        <taxon>Parathielavia</taxon>
    </lineage>
</organism>
<dbReference type="EMBL" id="MU863650">
    <property type="protein sequence ID" value="KAK4099374.1"/>
    <property type="molecule type" value="Genomic_DNA"/>
</dbReference>
<dbReference type="Proteomes" id="UP001305647">
    <property type="component" value="Unassembled WGS sequence"/>
</dbReference>
<reference evidence="2" key="1">
    <citation type="journal article" date="2023" name="Mol. Phylogenet. Evol.">
        <title>Genome-scale phylogeny and comparative genomics of the fungal order Sordariales.</title>
        <authorList>
            <person name="Hensen N."/>
            <person name="Bonometti L."/>
            <person name="Westerberg I."/>
            <person name="Brannstrom I.O."/>
            <person name="Guillou S."/>
            <person name="Cros-Aarteil S."/>
            <person name="Calhoun S."/>
            <person name="Haridas S."/>
            <person name="Kuo A."/>
            <person name="Mondo S."/>
            <person name="Pangilinan J."/>
            <person name="Riley R."/>
            <person name="LaButti K."/>
            <person name="Andreopoulos B."/>
            <person name="Lipzen A."/>
            <person name="Chen C."/>
            <person name="Yan M."/>
            <person name="Daum C."/>
            <person name="Ng V."/>
            <person name="Clum A."/>
            <person name="Steindorff A."/>
            <person name="Ohm R.A."/>
            <person name="Martin F."/>
            <person name="Silar P."/>
            <person name="Natvig D.O."/>
            <person name="Lalanne C."/>
            <person name="Gautier V."/>
            <person name="Ament-Velasquez S.L."/>
            <person name="Kruys A."/>
            <person name="Hutchinson M.I."/>
            <person name="Powell A.J."/>
            <person name="Barry K."/>
            <person name="Miller A.N."/>
            <person name="Grigoriev I.V."/>
            <person name="Debuchy R."/>
            <person name="Gladieux P."/>
            <person name="Hiltunen Thoren M."/>
            <person name="Johannesson H."/>
        </authorList>
    </citation>
    <scope>NUCLEOTIDE SEQUENCE</scope>
    <source>
        <strain evidence="2">CBS 757.83</strain>
    </source>
</reference>
<evidence type="ECO:0000313" key="3">
    <source>
        <dbReference type="Proteomes" id="UP001305647"/>
    </source>
</evidence>
<proteinExistence type="predicted"/>
<feature type="compositionally biased region" description="Basic and acidic residues" evidence="1">
    <location>
        <begin position="1"/>
        <end position="25"/>
    </location>
</feature>
<evidence type="ECO:0000256" key="1">
    <source>
        <dbReference type="SAM" id="MobiDB-lite"/>
    </source>
</evidence>
<accession>A0AAN6T0C1</accession>
<sequence>MTREGSSRGYRWRMEKSRNGKEHLGRRGKKHLVRVRVASLLVPTETHLSDPHLASCITALRLHLHSISPDPTPASSVRVTDSASISEGKRHVACSWRRSGEELGLKRFLCNSDAQPARLRTGMLPSATVVVGSLIGIPTGEHPHGRHRRSVATALERRQ</sequence>
<name>A0AAN6T0C1_9PEZI</name>
<comment type="caution">
    <text evidence="2">The sequence shown here is derived from an EMBL/GenBank/DDBJ whole genome shotgun (WGS) entry which is preliminary data.</text>
</comment>
<reference evidence="2" key="2">
    <citation type="submission" date="2023-05" db="EMBL/GenBank/DDBJ databases">
        <authorList>
            <consortium name="Lawrence Berkeley National Laboratory"/>
            <person name="Steindorff A."/>
            <person name="Hensen N."/>
            <person name="Bonometti L."/>
            <person name="Westerberg I."/>
            <person name="Brannstrom I.O."/>
            <person name="Guillou S."/>
            <person name="Cros-Aarteil S."/>
            <person name="Calhoun S."/>
            <person name="Haridas S."/>
            <person name="Kuo A."/>
            <person name="Mondo S."/>
            <person name="Pangilinan J."/>
            <person name="Riley R."/>
            <person name="Labutti K."/>
            <person name="Andreopoulos B."/>
            <person name="Lipzen A."/>
            <person name="Chen C."/>
            <person name="Yanf M."/>
            <person name="Daum C."/>
            <person name="Ng V."/>
            <person name="Clum A."/>
            <person name="Ohm R."/>
            <person name="Martin F."/>
            <person name="Silar P."/>
            <person name="Natvig D."/>
            <person name="Lalanne C."/>
            <person name="Gautier V."/>
            <person name="Ament-Velasquez S.L."/>
            <person name="Kruys A."/>
            <person name="Hutchinson M.I."/>
            <person name="Powell A.J."/>
            <person name="Barry K."/>
            <person name="Miller A.N."/>
            <person name="Grigoriev I.V."/>
            <person name="Debuchy R."/>
            <person name="Gladieux P."/>
            <person name="Thoren M.H."/>
            <person name="Johannesson H."/>
        </authorList>
    </citation>
    <scope>NUCLEOTIDE SEQUENCE</scope>
    <source>
        <strain evidence="2">CBS 757.83</strain>
    </source>
</reference>
<protein>
    <submittedName>
        <fullName evidence="2">Uncharacterized protein</fullName>
    </submittedName>
</protein>
<evidence type="ECO:0000313" key="2">
    <source>
        <dbReference type="EMBL" id="KAK4099374.1"/>
    </source>
</evidence>
<keyword evidence="3" id="KW-1185">Reference proteome</keyword>
<dbReference type="AlphaFoldDB" id="A0AAN6T0C1"/>
<feature type="region of interest" description="Disordered" evidence="1">
    <location>
        <begin position="1"/>
        <end position="28"/>
    </location>
</feature>
<gene>
    <name evidence="2" type="ORF">N658DRAFT_169674</name>
</gene>
<feature type="region of interest" description="Disordered" evidence="1">
    <location>
        <begin position="138"/>
        <end position="159"/>
    </location>
</feature>